<accession>A0A2N9ALT7</accession>
<protein>
    <submittedName>
        <fullName evidence="1">Uncharacterized protein</fullName>
    </submittedName>
</protein>
<dbReference type="Proteomes" id="UP000233769">
    <property type="component" value="Chromosome tk0001"/>
</dbReference>
<reference evidence="2" key="1">
    <citation type="submission" date="2017-10" db="EMBL/GenBank/DDBJ databases">
        <authorList>
            <person name="Regsiter A."/>
            <person name="William W."/>
        </authorList>
    </citation>
    <scope>NUCLEOTIDE SEQUENCE [LARGE SCALE GENOMIC DNA]</scope>
</reference>
<proteinExistence type="predicted"/>
<organism evidence="1 2">
    <name type="scientific">Methylorubrum extorquens</name>
    <name type="common">Methylobacterium dichloromethanicum</name>
    <name type="synonym">Methylobacterium extorquens</name>
    <dbReference type="NCBI Taxonomy" id="408"/>
    <lineage>
        <taxon>Bacteria</taxon>
        <taxon>Pseudomonadati</taxon>
        <taxon>Pseudomonadota</taxon>
        <taxon>Alphaproteobacteria</taxon>
        <taxon>Hyphomicrobiales</taxon>
        <taxon>Methylobacteriaceae</taxon>
        <taxon>Methylorubrum</taxon>
    </lineage>
</organism>
<evidence type="ECO:0000313" key="1">
    <source>
        <dbReference type="EMBL" id="SOR28314.1"/>
    </source>
</evidence>
<gene>
    <name evidence="1" type="ORF">TK0001_1712</name>
</gene>
<dbReference type="AlphaFoldDB" id="A0A2N9ALT7"/>
<dbReference type="EMBL" id="LT962688">
    <property type="protein sequence ID" value="SOR28314.1"/>
    <property type="molecule type" value="Genomic_DNA"/>
</dbReference>
<sequence>MTRVCLAASRPRCWLCSPLARRRANEFARARRTRIAPAVTTIHRRGTQLPVSAKAALERSAEKNQPRETQRLKRLFRRAQLPAVRQGQGAGDVGKWDALPIPNASERFKLEGGQITQKLSGEAKLQNRVHRDV</sequence>
<evidence type="ECO:0000313" key="2">
    <source>
        <dbReference type="Proteomes" id="UP000233769"/>
    </source>
</evidence>
<name>A0A2N9ALT7_METEX</name>